<dbReference type="Pfam" id="PF00149">
    <property type="entry name" value="Metallophos"/>
    <property type="match status" value="1"/>
</dbReference>
<evidence type="ECO:0000259" key="2">
    <source>
        <dbReference type="Pfam" id="PF00149"/>
    </source>
</evidence>
<evidence type="ECO:0000256" key="1">
    <source>
        <dbReference type="ARBA" id="ARBA00022801"/>
    </source>
</evidence>
<dbReference type="SUPFAM" id="SSF56300">
    <property type="entry name" value="Metallo-dependent phosphatases"/>
    <property type="match status" value="1"/>
</dbReference>
<keyword evidence="3" id="KW-0269">Exonuclease</keyword>
<dbReference type="Proteomes" id="UP000036045">
    <property type="component" value="Unassembled WGS sequence"/>
</dbReference>
<dbReference type="PIRSF" id="PIRSF033091">
    <property type="entry name" value="Pesterase_YhaO"/>
    <property type="match status" value="1"/>
</dbReference>
<dbReference type="InterPro" id="IPR050535">
    <property type="entry name" value="DNA_Repair-Maintenance_Comp"/>
</dbReference>
<keyword evidence="1" id="KW-0378">Hydrolase</keyword>
<dbReference type="Gene3D" id="3.60.21.10">
    <property type="match status" value="1"/>
</dbReference>
<accession>A0A0J1II95</accession>
<comment type="caution">
    <text evidence="3">The sequence shown here is derived from an EMBL/GenBank/DDBJ whole genome shotgun (WGS) entry which is preliminary data.</text>
</comment>
<dbReference type="InterPro" id="IPR029052">
    <property type="entry name" value="Metallo-depent_PP-like"/>
</dbReference>
<dbReference type="PANTHER" id="PTHR30337">
    <property type="entry name" value="COMPONENT OF ATP-DEPENDENT DSDNA EXONUCLEASE"/>
    <property type="match status" value="1"/>
</dbReference>
<evidence type="ECO:0000313" key="3">
    <source>
        <dbReference type="EMBL" id="KLV25636.1"/>
    </source>
</evidence>
<dbReference type="PATRIC" id="fig|1397.4.peg.1121"/>
<feature type="domain" description="Calcineurin-like phosphoesterase" evidence="2">
    <location>
        <begin position="4"/>
        <end position="199"/>
    </location>
</feature>
<keyword evidence="3" id="KW-0540">Nuclease</keyword>
<gene>
    <name evidence="3" type="ORF">ABW02_14750</name>
</gene>
<dbReference type="OrthoDB" id="9773856at2"/>
<protein>
    <submittedName>
        <fullName evidence="3">DNA repair exonuclease</fullName>
    </submittedName>
</protein>
<proteinExistence type="predicted"/>
<name>A0A0J1II95_NIACI</name>
<reference evidence="3 4" key="1">
    <citation type="submission" date="2015-05" db="EMBL/GenBank/DDBJ databases">
        <title>Whole genome sequence and identification of bacterial endophytes from Costus igneus.</title>
        <authorList>
            <person name="Lee Y.P."/>
            <person name="Gan H.M."/>
            <person name="Eng W."/>
            <person name="Wheatley M.S."/>
            <person name="Caraballo A."/>
            <person name="Polter S."/>
            <person name="Savka M.A."/>
            <person name="Hudson A.O."/>
        </authorList>
    </citation>
    <scope>NUCLEOTIDE SEQUENCE [LARGE SCALE GENOMIC DNA]</scope>
    <source>
        <strain evidence="3 4">RIT379</strain>
    </source>
</reference>
<dbReference type="InterPro" id="IPR004843">
    <property type="entry name" value="Calcineurin-like_PHP"/>
</dbReference>
<dbReference type="InterPro" id="IPR014576">
    <property type="entry name" value="Pesterase_YhaO"/>
</dbReference>
<sequence>MGISFIHCADLHLDSPMVGLKNLPTTIHNKLKESTFTAFKKVIDAAISKKVDFIIIAGDIYDGEDRSIKAQIRFRNEMLRLEEEQIEVYLIHGNHDHLNGSWVQIELPPNVHVFPSMVTVKKYLKNNLSANLYGFSYETRHIKERRIDEYERSDDAHFHIGILHGNLEGSTEHSAYAPFQVSDLLAKKMDYWALGHIHKRELLESVPPIVYPGNTQGRHKKETEVKGCYYVELSDGDASLEFIPTSEVIWKNVKIDASSVHTFDDLYKLCRKEMDAIGDRKYSYIISLEIEQLRLQDSFLASDLLEILQQEEIEADFFVWINSIKVQENIEWLKENLLRESAFYEELFAVTKDFELVNEAVAPLFQHSKAHRFLEELTAEEKQELAEEAEDLLLTMLVKRGGS</sequence>
<organism evidence="3 4">
    <name type="scientific">Niallia circulans</name>
    <name type="common">Bacillus circulans</name>
    <dbReference type="NCBI Taxonomy" id="1397"/>
    <lineage>
        <taxon>Bacteria</taxon>
        <taxon>Bacillati</taxon>
        <taxon>Bacillota</taxon>
        <taxon>Bacilli</taxon>
        <taxon>Bacillales</taxon>
        <taxon>Bacillaceae</taxon>
        <taxon>Niallia</taxon>
    </lineage>
</organism>
<dbReference type="PANTHER" id="PTHR30337:SF7">
    <property type="entry name" value="PHOSPHOESTERASE"/>
    <property type="match status" value="1"/>
</dbReference>
<evidence type="ECO:0000313" key="4">
    <source>
        <dbReference type="Proteomes" id="UP000036045"/>
    </source>
</evidence>
<dbReference type="EMBL" id="LDPH01000014">
    <property type="protein sequence ID" value="KLV25636.1"/>
    <property type="molecule type" value="Genomic_DNA"/>
</dbReference>
<dbReference type="AlphaFoldDB" id="A0A0J1II95"/>
<keyword evidence="4" id="KW-1185">Reference proteome</keyword>
<dbReference type="InterPro" id="IPR041796">
    <property type="entry name" value="Mre11_N"/>
</dbReference>
<dbReference type="CDD" id="cd00840">
    <property type="entry name" value="MPP_Mre11_N"/>
    <property type="match status" value="1"/>
</dbReference>
<dbReference type="RefSeq" id="WP_047943050.1">
    <property type="nucleotide sequence ID" value="NZ_LDPH01000014.1"/>
</dbReference>
<dbReference type="GO" id="GO:0004527">
    <property type="term" value="F:exonuclease activity"/>
    <property type="evidence" value="ECO:0007669"/>
    <property type="project" value="UniProtKB-KW"/>
</dbReference>